<evidence type="ECO:0000256" key="3">
    <source>
        <dbReference type="ARBA" id="ARBA00022730"/>
    </source>
</evidence>
<sequence length="89" mass="9571">MANIKSAEKRARQTVKRRARNMAGRSKLRTAIKSVVNAVEAGDKETAVAKLKAAGPIIDSAVNKGLIHRNKASRHKSALNARVKELSVG</sequence>
<accession>A0ABS1X5X0</accession>
<dbReference type="PANTHER" id="PTHR33398:SF1">
    <property type="entry name" value="SMALL RIBOSOMAL SUBUNIT PROTEIN BS20C"/>
    <property type="match status" value="1"/>
</dbReference>
<keyword evidence="5 8" id="KW-0689">Ribosomal protein</keyword>
<evidence type="ECO:0000256" key="1">
    <source>
        <dbReference type="ARBA" id="ARBA00003134"/>
    </source>
</evidence>
<gene>
    <name evidence="8 10" type="primary">rpsT</name>
    <name evidence="10" type="ORF">JM946_28130</name>
</gene>
<comment type="caution">
    <text evidence="10">The sequence shown here is derived from an EMBL/GenBank/DDBJ whole genome shotgun (WGS) entry which is preliminary data.</text>
</comment>
<evidence type="ECO:0000313" key="11">
    <source>
        <dbReference type="Proteomes" id="UP000661077"/>
    </source>
</evidence>
<feature type="compositionally biased region" description="Basic residues" evidence="9">
    <location>
        <begin position="12"/>
        <end position="25"/>
    </location>
</feature>
<dbReference type="Pfam" id="PF01649">
    <property type="entry name" value="Ribosomal_S20p"/>
    <property type="match status" value="1"/>
</dbReference>
<keyword evidence="3 8" id="KW-0699">rRNA-binding</keyword>
<comment type="function">
    <text evidence="1 8">Binds directly to 16S ribosomal RNA.</text>
</comment>
<evidence type="ECO:0000256" key="7">
    <source>
        <dbReference type="ARBA" id="ARBA00035136"/>
    </source>
</evidence>
<evidence type="ECO:0000256" key="5">
    <source>
        <dbReference type="ARBA" id="ARBA00022980"/>
    </source>
</evidence>
<dbReference type="PANTHER" id="PTHR33398">
    <property type="entry name" value="30S RIBOSOMAL PROTEIN S20"/>
    <property type="match status" value="1"/>
</dbReference>
<evidence type="ECO:0000256" key="4">
    <source>
        <dbReference type="ARBA" id="ARBA00022884"/>
    </source>
</evidence>
<dbReference type="NCBIfam" id="TIGR00029">
    <property type="entry name" value="S20"/>
    <property type="match status" value="1"/>
</dbReference>
<dbReference type="InterPro" id="IPR036510">
    <property type="entry name" value="Ribosomal_bS20_sf"/>
</dbReference>
<keyword evidence="11" id="KW-1185">Reference proteome</keyword>
<evidence type="ECO:0000256" key="2">
    <source>
        <dbReference type="ARBA" id="ARBA00007634"/>
    </source>
</evidence>
<keyword evidence="4 8" id="KW-0694">RNA-binding</keyword>
<dbReference type="HAMAP" id="MF_00500">
    <property type="entry name" value="Ribosomal_bS20"/>
    <property type="match status" value="1"/>
</dbReference>
<reference evidence="10 11" key="1">
    <citation type="journal article" date="2021" name="Int. J. Syst. Evol. Microbiol.">
        <title>Steroidobacter gossypii sp. nov., isolated from soil of cotton cropping field.</title>
        <authorList>
            <person name="Huang R."/>
            <person name="Yang S."/>
            <person name="Zhen C."/>
            <person name="Liu W."/>
        </authorList>
    </citation>
    <scope>NUCLEOTIDE SEQUENCE [LARGE SCALE GENOMIC DNA]</scope>
    <source>
        <strain evidence="10 11">S1-65</strain>
    </source>
</reference>
<dbReference type="EMBL" id="JAEVLS010000009">
    <property type="protein sequence ID" value="MBM0108618.1"/>
    <property type="molecule type" value="Genomic_DNA"/>
</dbReference>
<dbReference type="GO" id="GO:0005840">
    <property type="term" value="C:ribosome"/>
    <property type="evidence" value="ECO:0007669"/>
    <property type="project" value="UniProtKB-KW"/>
</dbReference>
<feature type="region of interest" description="Disordered" evidence="9">
    <location>
        <begin position="1"/>
        <end position="25"/>
    </location>
</feature>
<keyword evidence="6 8" id="KW-0687">Ribonucleoprotein</keyword>
<dbReference type="SUPFAM" id="SSF46992">
    <property type="entry name" value="Ribosomal protein S20"/>
    <property type="match status" value="1"/>
</dbReference>
<dbReference type="Proteomes" id="UP000661077">
    <property type="component" value="Unassembled WGS sequence"/>
</dbReference>
<comment type="similarity">
    <text evidence="2 8">Belongs to the bacterial ribosomal protein bS20 family.</text>
</comment>
<feature type="compositionally biased region" description="Basic and acidic residues" evidence="9">
    <location>
        <begin position="1"/>
        <end position="11"/>
    </location>
</feature>
<evidence type="ECO:0000256" key="8">
    <source>
        <dbReference type="HAMAP-Rule" id="MF_00500"/>
    </source>
</evidence>
<evidence type="ECO:0000313" key="10">
    <source>
        <dbReference type="EMBL" id="MBM0108618.1"/>
    </source>
</evidence>
<name>A0ABS1X5X0_9GAMM</name>
<protein>
    <recommendedName>
        <fullName evidence="7 8">Small ribosomal subunit protein bS20</fullName>
    </recommendedName>
</protein>
<dbReference type="InterPro" id="IPR002583">
    <property type="entry name" value="Ribosomal_bS20"/>
</dbReference>
<evidence type="ECO:0000256" key="6">
    <source>
        <dbReference type="ARBA" id="ARBA00023274"/>
    </source>
</evidence>
<evidence type="ECO:0000256" key="9">
    <source>
        <dbReference type="SAM" id="MobiDB-lite"/>
    </source>
</evidence>
<dbReference type="Gene3D" id="1.20.58.110">
    <property type="entry name" value="Ribosomal protein S20"/>
    <property type="match status" value="1"/>
</dbReference>
<organism evidence="10 11">
    <name type="scientific">Steroidobacter gossypii</name>
    <dbReference type="NCBI Taxonomy" id="2805490"/>
    <lineage>
        <taxon>Bacteria</taxon>
        <taxon>Pseudomonadati</taxon>
        <taxon>Pseudomonadota</taxon>
        <taxon>Gammaproteobacteria</taxon>
        <taxon>Steroidobacterales</taxon>
        <taxon>Steroidobacteraceae</taxon>
        <taxon>Steroidobacter</taxon>
    </lineage>
</organism>
<proteinExistence type="inferred from homology"/>
<dbReference type="RefSeq" id="WP_203170792.1">
    <property type="nucleotide sequence ID" value="NZ_JAEVLS010000009.1"/>
</dbReference>